<evidence type="ECO:0008006" key="4">
    <source>
        <dbReference type="Google" id="ProtNLM"/>
    </source>
</evidence>
<dbReference type="AlphaFoldDB" id="A0A2T6K7L2"/>
<evidence type="ECO:0000313" key="2">
    <source>
        <dbReference type="EMBL" id="PUB10709.1"/>
    </source>
</evidence>
<gene>
    <name evidence="2" type="ORF">C8N45_11754</name>
</gene>
<keyword evidence="1" id="KW-0732">Signal</keyword>
<dbReference type="RefSeq" id="WP_108388554.1">
    <property type="nucleotide sequence ID" value="NZ_QBUD01000017.1"/>
</dbReference>
<evidence type="ECO:0000313" key="3">
    <source>
        <dbReference type="Proteomes" id="UP000244523"/>
    </source>
</evidence>
<feature type="chain" id="PRO_5015576447" description="Secreted protein" evidence="1">
    <location>
        <begin position="22"/>
        <end position="64"/>
    </location>
</feature>
<sequence length="64" mass="6748">MNLFHLVIVLAMGAASLATFATSQTLHVCVFALPSEQVAGDLIVPERVLAEEDPGQSCVSPRPV</sequence>
<dbReference type="Proteomes" id="UP000244523">
    <property type="component" value="Unassembled WGS sequence"/>
</dbReference>
<feature type="signal peptide" evidence="1">
    <location>
        <begin position="1"/>
        <end position="21"/>
    </location>
</feature>
<protein>
    <recommendedName>
        <fullName evidence="4">Secreted protein</fullName>
    </recommendedName>
</protein>
<reference evidence="2 3" key="1">
    <citation type="submission" date="2018-04" db="EMBL/GenBank/DDBJ databases">
        <title>Genomic Encyclopedia of Archaeal and Bacterial Type Strains, Phase II (KMG-II): from individual species to whole genera.</title>
        <authorList>
            <person name="Goeker M."/>
        </authorList>
    </citation>
    <scope>NUCLEOTIDE SEQUENCE [LARGE SCALE GENOMIC DNA]</scope>
    <source>
        <strain evidence="2 3">DSM 29955</strain>
    </source>
</reference>
<name>A0A2T6K7L2_9RHOB</name>
<organism evidence="2 3">
    <name type="scientific">Yoonia sediminilitoris</name>
    <dbReference type="NCBI Taxonomy" id="1286148"/>
    <lineage>
        <taxon>Bacteria</taxon>
        <taxon>Pseudomonadati</taxon>
        <taxon>Pseudomonadota</taxon>
        <taxon>Alphaproteobacteria</taxon>
        <taxon>Rhodobacterales</taxon>
        <taxon>Paracoccaceae</taxon>
        <taxon>Yoonia</taxon>
    </lineage>
</organism>
<comment type="caution">
    <text evidence="2">The sequence shown here is derived from an EMBL/GenBank/DDBJ whole genome shotgun (WGS) entry which is preliminary data.</text>
</comment>
<dbReference type="EMBL" id="QBUD01000017">
    <property type="protein sequence ID" value="PUB10709.1"/>
    <property type="molecule type" value="Genomic_DNA"/>
</dbReference>
<accession>A0A2T6K7L2</accession>
<evidence type="ECO:0000256" key="1">
    <source>
        <dbReference type="SAM" id="SignalP"/>
    </source>
</evidence>
<keyword evidence="3" id="KW-1185">Reference proteome</keyword>
<proteinExistence type="predicted"/>